<dbReference type="AlphaFoldDB" id="A0A0D7WTH3"/>
<dbReference type="OrthoDB" id="2617584at2"/>
<sequence>MTYEPNEIHDYDHEFYNEPSEFEQKWNELKEQLMDSVKEDHKQEIARLRKENAELREVKKNLDSIKREYNQKCVELDTRKRELAYEVRKERLAELMSDFRVELFKASSTRKLGEKCNKCNENRYINFKSPQGNDVTERCNCAVGRTVYKPTAHVCSSFENRSGKLIAWYKEHKDADGMRLEELSYSDAPRLIYNGEKFEDIKELYHNVYFKTEEECQAYCDWLTEQEAKA</sequence>
<accession>A0A0D7WTH3</accession>
<comment type="caution">
    <text evidence="2">The sequence shown here is derived from an EMBL/GenBank/DDBJ whole genome shotgun (WGS) entry which is preliminary data.</text>
</comment>
<evidence type="ECO:0000256" key="1">
    <source>
        <dbReference type="SAM" id="Coils"/>
    </source>
</evidence>
<proteinExistence type="predicted"/>
<dbReference type="Proteomes" id="UP000032534">
    <property type="component" value="Unassembled WGS sequence"/>
</dbReference>
<dbReference type="PATRIC" id="fig|159743.3.peg.6477"/>
<dbReference type="EMBL" id="JTHP01000141">
    <property type="protein sequence ID" value="KJD42294.1"/>
    <property type="molecule type" value="Genomic_DNA"/>
</dbReference>
<keyword evidence="3" id="KW-1185">Reference proteome</keyword>
<dbReference type="RefSeq" id="WP_044649393.1">
    <property type="nucleotide sequence ID" value="NZ_JTHP01000141.1"/>
</dbReference>
<feature type="coiled-coil region" evidence="1">
    <location>
        <begin position="34"/>
        <end position="75"/>
    </location>
</feature>
<name>A0A0D7WTH3_9BACL</name>
<reference evidence="2 3" key="1">
    <citation type="submission" date="2014-11" db="EMBL/GenBank/DDBJ databases">
        <title>Draft Genome Sequences of Paenibacillus polymyxa NRRL B-30509 and Paenibacillus terrae NRRL B-30644, Strains from a Poultry Environment that Produce Tridecaptin A and Paenicidins.</title>
        <authorList>
            <person name="van Belkum M.J."/>
            <person name="Lohans C.T."/>
            <person name="Vederas J.C."/>
        </authorList>
    </citation>
    <scope>NUCLEOTIDE SEQUENCE [LARGE SCALE GENOMIC DNA]</scope>
    <source>
        <strain evidence="2 3">NRRL B-30644</strain>
    </source>
</reference>
<gene>
    <name evidence="2" type="ORF">QD47_29045</name>
</gene>
<protein>
    <submittedName>
        <fullName evidence="2">Uncharacterized protein</fullName>
    </submittedName>
</protein>
<keyword evidence="1" id="KW-0175">Coiled coil</keyword>
<evidence type="ECO:0000313" key="3">
    <source>
        <dbReference type="Proteomes" id="UP000032534"/>
    </source>
</evidence>
<evidence type="ECO:0000313" key="2">
    <source>
        <dbReference type="EMBL" id="KJD42294.1"/>
    </source>
</evidence>
<organism evidence="2 3">
    <name type="scientific">Paenibacillus terrae</name>
    <dbReference type="NCBI Taxonomy" id="159743"/>
    <lineage>
        <taxon>Bacteria</taxon>
        <taxon>Bacillati</taxon>
        <taxon>Bacillota</taxon>
        <taxon>Bacilli</taxon>
        <taxon>Bacillales</taxon>
        <taxon>Paenibacillaceae</taxon>
        <taxon>Paenibacillus</taxon>
    </lineage>
</organism>